<keyword evidence="3" id="KW-1185">Reference proteome</keyword>
<dbReference type="InterPro" id="IPR003511">
    <property type="entry name" value="HORMA_dom"/>
</dbReference>
<dbReference type="GO" id="GO:0016035">
    <property type="term" value="C:zeta DNA polymerase complex"/>
    <property type="evidence" value="ECO:0007669"/>
    <property type="project" value="TreeGrafter"/>
</dbReference>
<proteinExistence type="predicted"/>
<accession>A0A8X6QDZ2</accession>
<dbReference type="Proteomes" id="UP000887013">
    <property type="component" value="Unassembled WGS sequence"/>
</dbReference>
<name>A0A8X6QDZ2_NEPPI</name>
<organism evidence="2 3">
    <name type="scientific">Nephila pilipes</name>
    <name type="common">Giant wood spider</name>
    <name type="synonym">Nephila maculata</name>
    <dbReference type="NCBI Taxonomy" id="299642"/>
    <lineage>
        <taxon>Eukaryota</taxon>
        <taxon>Metazoa</taxon>
        <taxon>Ecdysozoa</taxon>
        <taxon>Arthropoda</taxon>
        <taxon>Chelicerata</taxon>
        <taxon>Arachnida</taxon>
        <taxon>Araneae</taxon>
        <taxon>Araneomorphae</taxon>
        <taxon>Entelegynae</taxon>
        <taxon>Araneoidea</taxon>
        <taxon>Nephilidae</taxon>
        <taxon>Nephila</taxon>
    </lineage>
</organism>
<feature type="domain" description="HORMA" evidence="1">
    <location>
        <begin position="40"/>
        <end position="236"/>
    </location>
</feature>
<evidence type="ECO:0000313" key="2">
    <source>
        <dbReference type="EMBL" id="GFU13377.1"/>
    </source>
</evidence>
<comment type="caution">
    <text evidence="2">The sequence shown here is derived from an EMBL/GenBank/DDBJ whole genome shotgun (WGS) entry which is preliminary data.</text>
</comment>
<evidence type="ECO:0000259" key="1">
    <source>
        <dbReference type="PROSITE" id="PS50815"/>
    </source>
</evidence>
<dbReference type="EMBL" id="BMAW01125652">
    <property type="protein sequence ID" value="GFU13377.1"/>
    <property type="molecule type" value="Genomic_DNA"/>
</dbReference>
<dbReference type="AlphaFoldDB" id="A0A8X6QDZ2"/>
<dbReference type="SUPFAM" id="SSF56019">
    <property type="entry name" value="The spindle assembly checkpoint protein mad2"/>
    <property type="match status" value="1"/>
</dbReference>
<dbReference type="OrthoDB" id="21254at2759"/>
<dbReference type="Gene3D" id="3.30.900.10">
    <property type="entry name" value="HORMA domain"/>
    <property type="match status" value="1"/>
</dbReference>
<dbReference type="PANTHER" id="PTHR11842:SF10">
    <property type="entry name" value="MITOTIC SPINDLE ASSEMBLY CHECKPOINT PROTEIN MAD2B"/>
    <property type="match status" value="1"/>
</dbReference>
<protein>
    <recommendedName>
        <fullName evidence="1">HORMA domain-containing protein</fullName>
    </recommendedName>
</protein>
<dbReference type="PROSITE" id="PS50815">
    <property type="entry name" value="HORMA"/>
    <property type="match status" value="1"/>
</dbReference>
<sequence length="236" mass="27644">MSSTERVLTSELAYYANIDADDENSLRRFDEQNGFDNPETLPIVALCGFLELAIHHLLYVKNVYPKIVFKSILRNNIKIWTCRHPGVRKYILDFLDLAHQLLLQEKSLKICFVLKRLSGKILERYYFYLKVHGLVVNSRDEMVRVVDNLLRICEDIEKNNTFCDFNTIDKGQDEIIFELQIRISPPSLFPKVTQDYPWMICLESEGDADVDTEGKKRPNYDKRNVYEVSAFTCMEE</sequence>
<dbReference type="PANTHER" id="PTHR11842">
    <property type="entry name" value="MITOTIC SPINDLE ASSEMBLY CHECKPOINT PROTEIN MAD2"/>
    <property type="match status" value="1"/>
</dbReference>
<reference evidence="2" key="1">
    <citation type="submission" date="2020-08" db="EMBL/GenBank/DDBJ databases">
        <title>Multicomponent nature underlies the extraordinary mechanical properties of spider dragline silk.</title>
        <authorList>
            <person name="Kono N."/>
            <person name="Nakamura H."/>
            <person name="Mori M."/>
            <person name="Yoshida Y."/>
            <person name="Ohtoshi R."/>
            <person name="Malay A.D."/>
            <person name="Moran D.A.P."/>
            <person name="Tomita M."/>
            <person name="Numata K."/>
            <person name="Arakawa K."/>
        </authorList>
    </citation>
    <scope>NUCLEOTIDE SEQUENCE</scope>
</reference>
<evidence type="ECO:0000313" key="3">
    <source>
        <dbReference type="Proteomes" id="UP000887013"/>
    </source>
</evidence>
<gene>
    <name evidence="2" type="ORF">NPIL_422451</name>
</gene>
<dbReference type="InterPro" id="IPR036570">
    <property type="entry name" value="HORMA_dom_sf"/>
</dbReference>
<dbReference type="InterPro" id="IPR045091">
    <property type="entry name" value="Mad2-like"/>
</dbReference>